<dbReference type="Proteomes" id="UP001364890">
    <property type="component" value="Unassembled WGS sequence"/>
</dbReference>
<dbReference type="RefSeq" id="WP_336497527.1">
    <property type="nucleotide sequence ID" value="NZ_JBAWSY010000006.1"/>
</dbReference>
<gene>
    <name evidence="1" type="ORF">WAX74_09955</name>
</gene>
<reference evidence="1 2" key="1">
    <citation type="submission" date="2024-01" db="EMBL/GenBank/DDBJ databases">
        <title>Seven novel Bacillus-like species.</title>
        <authorList>
            <person name="Liu G."/>
        </authorList>
    </citation>
    <scope>NUCLEOTIDE SEQUENCE [LARGE SCALE GENOMIC DNA]</scope>
    <source>
        <strain evidence="1 2">FJAT-51614</strain>
    </source>
</reference>
<proteinExistence type="predicted"/>
<sequence>MIDENDQEQEIEVLDLMTVNNIVYAAMRFTEENQEESEEDLKVYLFRIEEDELSLELSLIDNDEEFEKVSAAFIEAREDLE</sequence>
<dbReference type="Pfam" id="PF06949">
    <property type="entry name" value="DUF1292"/>
    <property type="match status" value="1"/>
</dbReference>
<organism evidence="1 2">
    <name type="scientific">Psychrobacillus mangrovi</name>
    <dbReference type="NCBI Taxonomy" id="3117745"/>
    <lineage>
        <taxon>Bacteria</taxon>
        <taxon>Bacillati</taxon>
        <taxon>Bacillota</taxon>
        <taxon>Bacilli</taxon>
        <taxon>Bacillales</taxon>
        <taxon>Bacillaceae</taxon>
        <taxon>Psychrobacillus</taxon>
    </lineage>
</organism>
<keyword evidence="2" id="KW-1185">Reference proteome</keyword>
<comment type="caution">
    <text evidence="1">The sequence shown here is derived from an EMBL/GenBank/DDBJ whole genome shotgun (WGS) entry which is preliminary data.</text>
</comment>
<evidence type="ECO:0000313" key="2">
    <source>
        <dbReference type="Proteomes" id="UP001364890"/>
    </source>
</evidence>
<dbReference type="InterPro" id="IPR009711">
    <property type="entry name" value="UPF0473"/>
</dbReference>
<protein>
    <submittedName>
        <fullName evidence="1">DUF1292 domain-containing protein</fullName>
    </submittedName>
</protein>
<dbReference type="EMBL" id="JBAWSY010000006">
    <property type="protein sequence ID" value="MEI4769966.1"/>
    <property type="molecule type" value="Genomic_DNA"/>
</dbReference>
<accession>A0ABU8F4M1</accession>
<evidence type="ECO:0000313" key="1">
    <source>
        <dbReference type="EMBL" id="MEI4769966.1"/>
    </source>
</evidence>
<name>A0ABU8F4M1_9BACI</name>